<dbReference type="EMBL" id="VDEP01000204">
    <property type="protein sequence ID" value="KAA1124474.1"/>
    <property type="molecule type" value="Genomic_DNA"/>
</dbReference>
<dbReference type="InterPro" id="IPR040122">
    <property type="entry name" value="Importin_beta"/>
</dbReference>
<dbReference type="PROSITE" id="PS50166">
    <property type="entry name" value="IMPORTIN_B_NT"/>
    <property type="match status" value="1"/>
</dbReference>
<accession>A0A5B0RI47</accession>
<evidence type="ECO:0000256" key="3">
    <source>
        <dbReference type="ARBA" id="ARBA00022490"/>
    </source>
</evidence>
<keyword evidence="4" id="KW-0677">Repeat</keyword>
<evidence type="ECO:0000256" key="1">
    <source>
        <dbReference type="ARBA" id="ARBA00004496"/>
    </source>
</evidence>
<evidence type="ECO:0000256" key="5">
    <source>
        <dbReference type="ARBA" id="ARBA00022927"/>
    </source>
</evidence>
<gene>
    <name evidence="7" type="ORF">PGTUg99_033458</name>
</gene>
<evidence type="ECO:0000313" key="7">
    <source>
        <dbReference type="EMBL" id="KAA1124474.1"/>
    </source>
</evidence>
<dbReference type="GO" id="GO:0006606">
    <property type="term" value="P:protein import into nucleus"/>
    <property type="evidence" value="ECO:0007669"/>
    <property type="project" value="InterPro"/>
</dbReference>
<dbReference type="InterPro" id="IPR011989">
    <property type="entry name" value="ARM-like"/>
</dbReference>
<dbReference type="Proteomes" id="UP000325313">
    <property type="component" value="Unassembled WGS sequence"/>
</dbReference>
<dbReference type="GO" id="GO:0005737">
    <property type="term" value="C:cytoplasm"/>
    <property type="evidence" value="ECO:0007669"/>
    <property type="project" value="UniProtKB-SubCell"/>
</dbReference>
<dbReference type="PANTHER" id="PTHR10527">
    <property type="entry name" value="IMPORTIN BETA"/>
    <property type="match status" value="1"/>
</dbReference>
<dbReference type="InterPro" id="IPR041653">
    <property type="entry name" value="Importin_rep_4"/>
</dbReference>
<dbReference type="SUPFAM" id="SSF48371">
    <property type="entry name" value="ARM repeat"/>
    <property type="match status" value="1"/>
</dbReference>
<dbReference type="GO" id="GO:0005634">
    <property type="term" value="C:nucleus"/>
    <property type="evidence" value="ECO:0007669"/>
    <property type="project" value="UniProtKB-SubCell"/>
</dbReference>
<sequence>MDEQLIDLLKQSLDPSTQPQARRNLDQNLRVNLPTQQPLGFINSLTNISINSNYPSDLRLNALVLLRTIPIDPYNNKIWSNALNTDQQRQILNQLFNALLAPTESPTPPEIINQLARVIADLAKNSREITLQSSDEWSTVLRPILLARLLPQQQQPPTPSNPILQTALLDIFVALPWLFSSSPVELESIVLSSLSSDHFPLRLAALQAICVLTLDLETSFAQPVLQAILLPLPSHPNQPDLETALTYLIEFATFNDIPDLTTWIEPLLQLTLDQNRIISTRSTALECLITLIESRSPAYNLAPSLNWLNPVFRALVNLMAEIDEDEHWSSSLDGDEEDQDAIYIQAEQALDRLTQEVAKTHCDQLFELILSAVQPPLPASWKAKHALLSVIAVTGDGLAESFSLATEQIYHVLQAGFDDPHPRVIYAAIYAIAQLASPLKITFSTKPVHQQVLSWLLRCLENTSQPRLQAFSAKALINVLWDDGFRKVEIADEMVGPLLARLISLCESNYSDRRSLSNKIRLDALDAIGKLFGSMSQQGALAFFDTTISTLRKLMEEVDLARAAARSDGCELYDEEMDETELKVFEAISRLAMTSGEQRFDADADWWASRMLNVLGRSPDLSSMEFSLKNSLRVSLPLTNSVISELRPQGQTRVLSSLAGLSGGMNADRFVNQGFLTILIDRLIKICHAKPDISISALLDDCHEFDDRQWESVVIGEQTFGIKSAELADKELSLKTLIYLASNIGARLIPHCDQIVAAVIPLLKFYFSDEVRESAMVLLPLLVQSAKASGMAVQQVEGVSTSFCDSIRLAFSAETLDAGNLADSLLMAWAECAGYQAPSQEEVKQMAEACCERIRRVIADGTGGDDEEREEGLRRLFTGISRVLRISVGMNPEWMWSHLNERVVDWTRIVDPEPSAISIGLKRLGFRLVGAFVKFYSSTAGPELIEKVGEHILLGFTHQDECVRGLAPFIVGLCAERNGESPKPVYMELIKSSMNLLVTGLQVNSRSTGTRAGTFGEAAQVARENCVSALAKIVRNPEGLVIEVDKILPQWIDALPIEIDVEEVEPSYGLLLELIARGHESVDPTKNEICRIEQVIQSLLSAIMNDSITFECRNSLSVALRTYLSQLPPQIIELKNNGQLPQDSVWTRLDDFLAGNASNST</sequence>
<evidence type="ECO:0000256" key="4">
    <source>
        <dbReference type="ARBA" id="ARBA00022737"/>
    </source>
</evidence>
<evidence type="ECO:0000259" key="6">
    <source>
        <dbReference type="PROSITE" id="PS50166"/>
    </source>
</evidence>
<dbReference type="Pfam" id="PF18808">
    <property type="entry name" value="Importin_rep_4"/>
    <property type="match status" value="1"/>
</dbReference>
<organism evidence="7 8">
    <name type="scientific">Puccinia graminis f. sp. tritici</name>
    <dbReference type="NCBI Taxonomy" id="56615"/>
    <lineage>
        <taxon>Eukaryota</taxon>
        <taxon>Fungi</taxon>
        <taxon>Dikarya</taxon>
        <taxon>Basidiomycota</taxon>
        <taxon>Pucciniomycotina</taxon>
        <taxon>Pucciniomycetes</taxon>
        <taxon>Pucciniales</taxon>
        <taxon>Pucciniaceae</taxon>
        <taxon>Puccinia</taxon>
    </lineage>
</organism>
<dbReference type="GO" id="GO:0031267">
    <property type="term" value="F:small GTPase binding"/>
    <property type="evidence" value="ECO:0007669"/>
    <property type="project" value="InterPro"/>
</dbReference>
<comment type="caution">
    <text evidence="7">The sequence shown here is derived from an EMBL/GenBank/DDBJ whole genome shotgun (WGS) entry which is preliminary data.</text>
</comment>
<keyword evidence="2" id="KW-0813">Transport</keyword>
<keyword evidence="5" id="KW-0653">Protein transport</keyword>
<dbReference type="InterPro" id="IPR016024">
    <property type="entry name" value="ARM-type_fold"/>
</dbReference>
<dbReference type="InterPro" id="IPR001494">
    <property type="entry name" value="Importin-beta_N"/>
</dbReference>
<keyword evidence="3" id="KW-0963">Cytoplasm</keyword>
<evidence type="ECO:0000256" key="2">
    <source>
        <dbReference type="ARBA" id="ARBA00022448"/>
    </source>
</evidence>
<dbReference type="AlphaFoldDB" id="A0A5B0RI47"/>
<feature type="domain" description="Importin N-terminal" evidence="6">
    <location>
        <begin position="21"/>
        <end position="101"/>
    </location>
</feature>
<name>A0A5B0RI47_PUCGR</name>
<protein>
    <recommendedName>
        <fullName evidence="6">Importin N-terminal domain-containing protein</fullName>
    </recommendedName>
</protein>
<evidence type="ECO:0000313" key="8">
    <source>
        <dbReference type="Proteomes" id="UP000325313"/>
    </source>
</evidence>
<reference evidence="7 8" key="1">
    <citation type="submission" date="2019-05" db="EMBL/GenBank/DDBJ databases">
        <title>Emergence of the Ug99 lineage of the wheat stem rust pathogen through somatic hybridization.</title>
        <authorList>
            <person name="Li F."/>
            <person name="Upadhyaya N.M."/>
            <person name="Sperschneider J."/>
            <person name="Matny O."/>
            <person name="Nguyen-Phuc H."/>
            <person name="Mago R."/>
            <person name="Raley C."/>
            <person name="Miller M.E."/>
            <person name="Silverstein K.A.T."/>
            <person name="Henningsen E."/>
            <person name="Hirsch C.D."/>
            <person name="Visser B."/>
            <person name="Pretorius Z.A."/>
            <person name="Steffenson B.J."/>
            <person name="Schwessinger B."/>
            <person name="Dodds P.N."/>
            <person name="Figueroa M."/>
        </authorList>
    </citation>
    <scope>NUCLEOTIDE SEQUENCE [LARGE SCALE GENOMIC DNA]</scope>
    <source>
        <strain evidence="7 8">Ug99</strain>
    </source>
</reference>
<proteinExistence type="predicted"/>
<comment type="subcellular location">
    <subcellularLocation>
        <location evidence="1">Cytoplasm</location>
    </subcellularLocation>
</comment>
<dbReference type="Gene3D" id="1.25.10.10">
    <property type="entry name" value="Leucine-rich Repeat Variant"/>
    <property type="match status" value="1"/>
</dbReference>